<dbReference type="InterPro" id="IPR010852">
    <property type="entry name" value="ABATE"/>
</dbReference>
<dbReference type="Gene3D" id="1.10.3300.10">
    <property type="entry name" value="Jann2411-like domain"/>
    <property type="match status" value="1"/>
</dbReference>
<accession>A0ABW1G338</accession>
<evidence type="ECO:0000259" key="1">
    <source>
        <dbReference type="Pfam" id="PF11706"/>
    </source>
</evidence>
<dbReference type="InterPro" id="IPR023286">
    <property type="entry name" value="ABATE_dom_sf"/>
</dbReference>
<reference evidence="3" key="1">
    <citation type="journal article" date="2019" name="Int. J. Syst. Evol. Microbiol.">
        <title>The Global Catalogue of Microorganisms (GCM) 10K type strain sequencing project: providing services to taxonomists for standard genome sequencing and annotation.</title>
        <authorList>
            <consortium name="The Broad Institute Genomics Platform"/>
            <consortium name="The Broad Institute Genome Sequencing Center for Infectious Disease"/>
            <person name="Wu L."/>
            <person name="Ma J."/>
        </authorList>
    </citation>
    <scope>NUCLEOTIDE SEQUENCE [LARGE SCALE GENOMIC DNA]</scope>
    <source>
        <strain evidence="3">JCM 4816</strain>
    </source>
</reference>
<proteinExistence type="predicted"/>
<dbReference type="InterPro" id="IPR021005">
    <property type="entry name" value="Znf_CGNR"/>
</dbReference>
<comment type="caution">
    <text evidence="2">The sequence shown here is derived from an EMBL/GenBank/DDBJ whole genome shotgun (WGS) entry which is preliminary data.</text>
</comment>
<evidence type="ECO:0000313" key="3">
    <source>
        <dbReference type="Proteomes" id="UP001596174"/>
    </source>
</evidence>
<feature type="domain" description="Zinc finger CGNR" evidence="1">
    <location>
        <begin position="94"/>
        <end position="136"/>
    </location>
</feature>
<dbReference type="PANTHER" id="PTHR35525:SF3">
    <property type="entry name" value="BLL6575 PROTEIN"/>
    <property type="match status" value="1"/>
</dbReference>
<dbReference type="PANTHER" id="PTHR35525">
    <property type="entry name" value="BLL6575 PROTEIN"/>
    <property type="match status" value="1"/>
</dbReference>
<organism evidence="2 3">
    <name type="scientific">Streptacidiphilus monticola</name>
    <dbReference type="NCBI Taxonomy" id="2161674"/>
    <lineage>
        <taxon>Bacteria</taxon>
        <taxon>Bacillati</taxon>
        <taxon>Actinomycetota</taxon>
        <taxon>Actinomycetes</taxon>
        <taxon>Kitasatosporales</taxon>
        <taxon>Streptomycetaceae</taxon>
        <taxon>Streptacidiphilus</taxon>
    </lineage>
</organism>
<dbReference type="Proteomes" id="UP001596174">
    <property type="component" value="Unassembled WGS sequence"/>
</dbReference>
<sequence length="138" mass="14584">MTAPSPAAELLLAFLAGGDAGTSAAAALRAVLLDHLAGAPPAVLTEAFAGLPLRLCPDGPQLLRPAVGLAEPQLTLAQVAAAWAQLAFTGSLDRVRLCAEPGCGRVFWDASPNHSRRWCSMRLCGNRTKQRRHHARWA</sequence>
<keyword evidence="3" id="KW-1185">Reference proteome</keyword>
<dbReference type="SUPFAM" id="SSF160904">
    <property type="entry name" value="Jann2411-like"/>
    <property type="match status" value="1"/>
</dbReference>
<protein>
    <submittedName>
        <fullName evidence="2">CGNR zinc finger domain-containing protein</fullName>
    </submittedName>
</protein>
<gene>
    <name evidence="2" type="ORF">ACFP3V_15890</name>
</gene>
<dbReference type="EMBL" id="JBHSQJ010000064">
    <property type="protein sequence ID" value="MFC5908688.1"/>
    <property type="molecule type" value="Genomic_DNA"/>
</dbReference>
<name>A0ABW1G338_9ACTN</name>
<evidence type="ECO:0000313" key="2">
    <source>
        <dbReference type="EMBL" id="MFC5908688.1"/>
    </source>
</evidence>
<dbReference type="Pfam" id="PF11706">
    <property type="entry name" value="zf-CGNR"/>
    <property type="match status" value="1"/>
</dbReference>
<dbReference type="RefSeq" id="WP_380583806.1">
    <property type="nucleotide sequence ID" value="NZ_JBHSQJ010000064.1"/>
</dbReference>